<protein>
    <recommendedName>
        <fullName evidence="4">SIMPL domain-containing protein</fullName>
    </recommendedName>
</protein>
<keyword evidence="1" id="KW-0732">Signal</keyword>
<keyword evidence="3" id="KW-1185">Reference proteome</keyword>
<dbReference type="InterPro" id="IPR052022">
    <property type="entry name" value="26kDa_periplasmic_antigen"/>
</dbReference>
<dbReference type="Proteomes" id="UP000199435">
    <property type="component" value="Unassembled WGS sequence"/>
</dbReference>
<dbReference type="InterPro" id="IPR007497">
    <property type="entry name" value="SIMPL/DUF541"/>
</dbReference>
<evidence type="ECO:0000256" key="1">
    <source>
        <dbReference type="SAM" id="SignalP"/>
    </source>
</evidence>
<evidence type="ECO:0008006" key="4">
    <source>
        <dbReference type="Google" id="ProtNLM"/>
    </source>
</evidence>
<evidence type="ECO:0000313" key="3">
    <source>
        <dbReference type="Proteomes" id="UP000199435"/>
    </source>
</evidence>
<name>A0A1C3WTG6_9HYPH</name>
<feature type="chain" id="PRO_5008685976" description="SIMPL domain-containing protein" evidence="1">
    <location>
        <begin position="25"/>
        <end position="245"/>
    </location>
</feature>
<accession>A0A1C3WTG6</accession>
<dbReference type="AlphaFoldDB" id="A0A1C3WTG6"/>
<gene>
    <name evidence="2" type="ORF">GA0061102_103952</name>
</gene>
<sequence length="245" mass="25307">MKRISMITAAIATLSVALAAPARAEQKVAEGAGLIRVVGEGQVLRSPDLAVVRLTVLRQAAEASEAVATSTEATRNLIASLVSSGIARDDMQSADFQISPRFDFTAKPDGTPPSSAITGYDARNTLMVRVRKVSEVGNVLDVALKSGVNEGGSVEFMVDDVAGAVDEARKIAVTAAGKSARSVAQASGLRLGPIIAIEDQPAATVFPYASTEARLRSATTSGGVPIETGKNVITARVAVSYLVAR</sequence>
<dbReference type="GO" id="GO:0006974">
    <property type="term" value="P:DNA damage response"/>
    <property type="evidence" value="ECO:0007669"/>
    <property type="project" value="TreeGrafter"/>
</dbReference>
<dbReference type="PANTHER" id="PTHR34387">
    <property type="entry name" value="SLR1258 PROTEIN"/>
    <property type="match status" value="1"/>
</dbReference>
<dbReference type="EMBL" id="FMAH01000039">
    <property type="protein sequence ID" value="SCB43240.1"/>
    <property type="molecule type" value="Genomic_DNA"/>
</dbReference>
<dbReference type="Pfam" id="PF04402">
    <property type="entry name" value="SIMPL"/>
    <property type="match status" value="1"/>
</dbReference>
<dbReference type="PANTHER" id="PTHR34387:SF1">
    <property type="entry name" value="PERIPLASMIC IMMUNOGENIC PROTEIN"/>
    <property type="match status" value="1"/>
</dbReference>
<dbReference type="OrthoDB" id="9813144at2"/>
<organism evidence="2 3">
    <name type="scientific">Rhizobium miluonense</name>
    <dbReference type="NCBI Taxonomy" id="411945"/>
    <lineage>
        <taxon>Bacteria</taxon>
        <taxon>Pseudomonadati</taxon>
        <taxon>Pseudomonadota</taxon>
        <taxon>Alphaproteobacteria</taxon>
        <taxon>Hyphomicrobiales</taxon>
        <taxon>Rhizobiaceae</taxon>
        <taxon>Rhizobium/Agrobacterium group</taxon>
        <taxon>Rhizobium</taxon>
    </lineage>
</organism>
<dbReference type="Gene3D" id="3.30.110.170">
    <property type="entry name" value="Protein of unknown function (DUF541), domain 1"/>
    <property type="match status" value="1"/>
</dbReference>
<evidence type="ECO:0000313" key="2">
    <source>
        <dbReference type="EMBL" id="SCB43240.1"/>
    </source>
</evidence>
<dbReference type="STRING" id="411945.GA0061102_103952"/>
<proteinExistence type="predicted"/>
<dbReference type="RefSeq" id="WP_092854282.1">
    <property type="nucleotide sequence ID" value="NZ_FMAH01000039.1"/>
</dbReference>
<feature type="signal peptide" evidence="1">
    <location>
        <begin position="1"/>
        <end position="24"/>
    </location>
</feature>
<dbReference type="Gene3D" id="3.30.70.2970">
    <property type="entry name" value="Protein of unknown function (DUF541), domain 2"/>
    <property type="match status" value="1"/>
</dbReference>
<reference evidence="3" key="1">
    <citation type="submission" date="2016-08" db="EMBL/GenBank/DDBJ databases">
        <authorList>
            <person name="Varghese N."/>
            <person name="Submissions Spin"/>
        </authorList>
    </citation>
    <scope>NUCLEOTIDE SEQUENCE [LARGE SCALE GENOMIC DNA]</scope>
    <source>
        <strain evidence="3">HAMBI 2971</strain>
    </source>
</reference>